<accession>A0A0D2MBI6</accession>
<reference evidence="2 3" key="1">
    <citation type="journal article" date="2013" name="BMC Genomics">
        <title>Reconstruction of the lipid metabolism for the microalga Monoraphidium neglectum from its genome sequence reveals characteristics suitable for biofuel production.</title>
        <authorList>
            <person name="Bogen C."/>
            <person name="Al-Dilaimi A."/>
            <person name="Albersmeier A."/>
            <person name="Wichmann J."/>
            <person name="Grundmann M."/>
            <person name="Rupp O."/>
            <person name="Lauersen K.J."/>
            <person name="Blifernez-Klassen O."/>
            <person name="Kalinowski J."/>
            <person name="Goesmann A."/>
            <person name="Mussgnug J.H."/>
            <person name="Kruse O."/>
        </authorList>
    </citation>
    <scope>NUCLEOTIDE SEQUENCE [LARGE SCALE GENOMIC DNA]</scope>
    <source>
        <strain evidence="2 3">SAG 48.87</strain>
    </source>
</reference>
<name>A0A0D2MBI6_9CHLO</name>
<gene>
    <name evidence="2" type="ORF">MNEG_15268</name>
</gene>
<evidence type="ECO:0000313" key="2">
    <source>
        <dbReference type="EMBL" id="KIY92695.1"/>
    </source>
</evidence>
<dbReference type="KEGG" id="mng:MNEG_15268"/>
<dbReference type="RefSeq" id="XP_013891715.1">
    <property type="nucleotide sequence ID" value="XM_014036261.1"/>
</dbReference>
<evidence type="ECO:0000313" key="3">
    <source>
        <dbReference type="Proteomes" id="UP000054498"/>
    </source>
</evidence>
<feature type="region of interest" description="Disordered" evidence="1">
    <location>
        <begin position="84"/>
        <end position="108"/>
    </location>
</feature>
<dbReference type="EMBL" id="KK105395">
    <property type="protein sequence ID" value="KIY92695.1"/>
    <property type="molecule type" value="Genomic_DNA"/>
</dbReference>
<protein>
    <submittedName>
        <fullName evidence="2">Uncharacterized protein</fullName>
    </submittedName>
</protein>
<dbReference type="AlphaFoldDB" id="A0A0D2MBI6"/>
<evidence type="ECO:0000256" key="1">
    <source>
        <dbReference type="SAM" id="MobiDB-lite"/>
    </source>
</evidence>
<feature type="compositionally biased region" description="Gly residues" evidence="1">
    <location>
        <begin position="94"/>
        <end position="108"/>
    </location>
</feature>
<proteinExistence type="predicted"/>
<dbReference type="GeneID" id="25732912"/>
<dbReference type="STRING" id="145388.A0A0D2MBI6"/>
<organism evidence="2 3">
    <name type="scientific">Monoraphidium neglectum</name>
    <dbReference type="NCBI Taxonomy" id="145388"/>
    <lineage>
        <taxon>Eukaryota</taxon>
        <taxon>Viridiplantae</taxon>
        <taxon>Chlorophyta</taxon>
        <taxon>core chlorophytes</taxon>
        <taxon>Chlorophyceae</taxon>
        <taxon>CS clade</taxon>
        <taxon>Sphaeropleales</taxon>
        <taxon>Selenastraceae</taxon>
        <taxon>Monoraphidium</taxon>
    </lineage>
</organism>
<keyword evidence="3" id="KW-1185">Reference proteome</keyword>
<dbReference type="Proteomes" id="UP000054498">
    <property type="component" value="Unassembled WGS sequence"/>
</dbReference>
<sequence length="108" mass="11893">MQRAGKHALIVNELLRHFWGCIPCNSEAKRRKMDKVLEQMDLSYRDLNALLERSRGEERAYVSQIIRPMREQLDAAEAASRHVKRMLSQKTRQGTGGGGGGGAGGGAG</sequence>
<dbReference type="OrthoDB" id="360521at2759"/>